<evidence type="ECO:0000256" key="2">
    <source>
        <dbReference type="ARBA" id="ARBA00023043"/>
    </source>
</evidence>
<dbReference type="EMBL" id="ML991902">
    <property type="protein sequence ID" value="KAF2228660.1"/>
    <property type="molecule type" value="Genomic_DNA"/>
</dbReference>
<evidence type="ECO:0000313" key="4">
    <source>
        <dbReference type="EMBL" id="KAF2228660.1"/>
    </source>
</evidence>
<evidence type="ECO:0000256" key="1">
    <source>
        <dbReference type="ARBA" id="ARBA00022737"/>
    </source>
</evidence>
<dbReference type="InterPro" id="IPR036770">
    <property type="entry name" value="Ankyrin_rpt-contain_sf"/>
</dbReference>
<gene>
    <name evidence="4" type="ORF">EV356DRAFT_537909</name>
</gene>
<dbReference type="PANTHER" id="PTHR24126">
    <property type="entry name" value="ANKYRIN REPEAT, PH AND SEC7 DOMAIN CONTAINING PROTEIN SECG-RELATED"/>
    <property type="match status" value="1"/>
</dbReference>
<dbReference type="SUPFAM" id="SSF48403">
    <property type="entry name" value="Ankyrin repeat"/>
    <property type="match status" value="1"/>
</dbReference>
<dbReference type="Gene3D" id="1.25.40.20">
    <property type="entry name" value="Ankyrin repeat-containing domain"/>
    <property type="match status" value="3"/>
</dbReference>
<dbReference type="InterPro" id="IPR002110">
    <property type="entry name" value="Ankyrin_rpt"/>
</dbReference>
<accession>A0A6A6GT29</accession>
<dbReference type="PROSITE" id="PS50088">
    <property type="entry name" value="ANK_REPEAT"/>
    <property type="match status" value="4"/>
</dbReference>
<dbReference type="Pfam" id="PF00023">
    <property type="entry name" value="Ank"/>
    <property type="match status" value="2"/>
</dbReference>
<name>A0A6A6GT29_VIRVR</name>
<protein>
    <submittedName>
        <fullName evidence="4">Ankyrin</fullName>
    </submittedName>
</protein>
<dbReference type="PROSITE" id="PS50297">
    <property type="entry name" value="ANK_REP_REGION"/>
    <property type="match status" value="3"/>
</dbReference>
<feature type="repeat" description="ANK" evidence="3">
    <location>
        <begin position="540"/>
        <end position="575"/>
    </location>
</feature>
<reference evidence="4" key="1">
    <citation type="journal article" date="2020" name="Stud. Mycol.">
        <title>101 Dothideomycetes genomes: a test case for predicting lifestyles and emergence of pathogens.</title>
        <authorList>
            <person name="Haridas S."/>
            <person name="Albert R."/>
            <person name="Binder M."/>
            <person name="Bloem J."/>
            <person name="Labutti K."/>
            <person name="Salamov A."/>
            <person name="Andreopoulos B."/>
            <person name="Baker S."/>
            <person name="Barry K."/>
            <person name="Bills G."/>
            <person name="Bluhm B."/>
            <person name="Cannon C."/>
            <person name="Castanera R."/>
            <person name="Culley D."/>
            <person name="Daum C."/>
            <person name="Ezra D."/>
            <person name="Gonzalez J."/>
            <person name="Henrissat B."/>
            <person name="Kuo A."/>
            <person name="Liang C."/>
            <person name="Lipzen A."/>
            <person name="Lutzoni F."/>
            <person name="Magnuson J."/>
            <person name="Mondo S."/>
            <person name="Nolan M."/>
            <person name="Ohm R."/>
            <person name="Pangilinan J."/>
            <person name="Park H.-J."/>
            <person name="Ramirez L."/>
            <person name="Alfaro M."/>
            <person name="Sun H."/>
            <person name="Tritt A."/>
            <person name="Yoshinaga Y."/>
            <person name="Zwiers L.-H."/>
            <person name="Turgeon B."/>
            <person name="Goodwin S."/>
            <person name="Spatafora J."/>
            <person name="Crous P."/>
            <person name="Grigoriev I."/>
        </authorList>
    </citation>
    <scope>NUCLEOTIDE SEQUENCE</scope>
    <source>
        <strain evidence="4">Tuck. ex Michener</strain>
    </source>
</reference>
<feature type="repeat" description="ANK" evidence="3">
    <location>
        <begin position="371"/>
        <end position="403"/>
    </location>
</feature>
<keyword evidence="1" id="KW-0677">Repeat</keyword>
<proteinExistence type="predicted"/>
<keyword evidence="5" id="KW-1185">Reference proteome</keyword>
<evidence type="ECO:0000313" key="5">
    <source>
        <dbReference type="Proteomes" id="UP000800092"/>
    </source>
</evidence>
<dbReference type="PANTHER" id="PTHR24126:SF14">
    <property type="entry name" value="ANK_REP_REGION DOMAIN-CONTAINING PROTEIN"/>
    <property type="match status" value="1"/>
</dbReference>
<feature type="repeat" description="ANK" evidence="3">
    <location>
        <begin position="576"/>
        <end position="608"/>
    </location>
</feature>
<dbReference type="SMART" id="SM00248">
    <property type="entry name" value="ANK"/>
    <property type="match status" value="5"/>
</dbReference>
<evidence type="ECO:0000256" key="3">
    <source>
        <dbReference type="PROSITE-ProRule" id="PRU00023"/>
    </source>
</evidence>
<sequence length="734" mass="81855">MADPLSIAASALAIGGAATKTCEAIRMLWSLRHADQDLCDLTNELAAFNDALQSIELTLQVIAQSHRDTTVVSGLLHRLEDVCEQAVRPLGELQRLSETKLRRHQDRQPLQAAKWAWIRQKKVIHRLQNRLRSAKESLAPLLLALIAHSSVLQMNLIDTEGSASRYKEQIAVLKKPDDSGWIKSSTALPLHVGEEFYGDIAKQSSYTPGEVVGGLHRRSSPAWHEGHDLPESVILSRYQSDNHCERFCACRCHVDTQLRTPQWLRYIAGSLICRTNFTFILTRKSCDHRLCSQGGPLALRLSYLTPYWAPMQAISFQAMGTSLSGPFATMRSLRIIPRDAPVWALIQCGATEKLQLLFDRGEFSPFDSLDDGTSLLHYAGSNGRTGMCVFLIRNGADKYFRDSHGIAAIQPGLDLFLKNGLSGVAGFDLFSEEAFSDNQGFTFLHRIILGHCPIDLNEHLRHSPTGNLDVFDSNRRTPLLWAAWSGRVDYVQLLVDYGAEVEHKDLEHESALSKACKAGHIECAKTLLKAGASPHTGNCYHVQPIHYASQQKHHIAIGLLDALLKHGADVNARTDSLATPLHFAASSGVAENVDYLIQHDANLQARNRSHLDASLLALANWHNDLFCYLVRLGADIQPSPGSVLNVLHLAAWGGSDDSWTTIEEAVRDDRLCGTNLNMWHNEHIIWDCLDKCRPFRSYNERQTEETDYANIRKIQKTLQISLNELEPKKLSGYG</sequence>
<dbReference type="Proteomes" id="UP000800092">
    <property type="component" value="Unassembled WGS sequence"/>
</dbReference>
<feature type="repeat" description="ANK" evidence="3">
    <location>
        <begin position="474"/>
        <end position="506"/>
    </location>
</feature>
<dbReference type="OrthoDB" id="5431422at2759"/>
<dbReference type="AlphaFoldDB" id="A0A6A6GT29"/>
<keyword evidence="2 3" id="KW-0040">ANK repeat</keyword>
<dbReference type="Pfam" id="PF12796">
    <property type="entry name" value="Ank_2"/>
    <property type="match status" value="1"/>
</dbReference>
<organism evidence="4 5">
    <name type="scientific">Viridothelium virens</name>
    <name type="common">Speckled blister lichen</name>
    <name type="synonym">Trypethelium virens</name>
    <dbReference type="NCBI Taxonomy" id="1048519"/>
    <lineage>
        <taxon>Eukaryota</taxon>
        <taxon>Fungi</taxon>
        <taxon>Dikarya</taxon>
        <taxon>Ascomycota</taxon>
        <taxon>Pezizomycotina</taxon>
        <taxon>Dothideomycetes</taxon>
        <taxon>Dothideomycetes incertae sedis</taxon>
        <taxon>Trypetheliales</taxon>
        <taxon>Trypetheliaceae</taxon>
        <taxon>Viridothelium</taxon>
    </lineage>
</organism>